<dbReference type="Proteomes" id="UP001286313">
    <property type="component" value="Unassembled WGS sequence"/>
</dbReference>
<organism evidence="2 3">
    <name type="scientific">Petrolisthes cinctipes</name>
    <name type="common">Flat porcelain crab</name>
    <dbReference type="NCBI Taxonomy" id="88211"/>
    <lineage>
        <taxon>Eukaryota</taxon>
        <taxon>Metazoa</taxon>
        <taxon>Ecdysozoa</taxon>
        <taxon>Arthropoda</taxon>
        <taxon>Crustacea</taxon>
        <taxon>Multicrustacea</taxon>
        <taxon>Malacostraca</taxon>
        <taxon>Eumalacostraca</taxon>
        <taxon>Eucarida</taxon>
        <taxon>Decapoda</taxon>
        <taxon>Pleocyemata</taxon>
        <taxon>Anomura</taxon>
        <taxon>Galatheoidea</taxon>
        <taxon>Porcellanidae</taxon>
        <taxon>Petrolisthes</taxon>
    </lineage>
</organism>
<gene>
    <name evidence="2" type="ORF">Pcinc_008732</name>
</gene>
<feature type="transmembrane region" description="Helical" evidence="1">
    <location>
        <begin position="36"/>
        <end position="54"/>
    </location>
</feature>
<reference evidence="2" key="1">
    <citation type="submission" date="2023-10" db="EMBL/GenBank/DDBJ databases">
        <title>Genome assemblies of two species of porcelain crab, Petrolisthes cinctipes and Petrolisthes manimaculis (Anomura: Porcellanidae).</title>
        <authorList>
            <person name="Angst P."/>
        </authorList>
    </citation>
    <scope>NUCLEOTIDE SEQUENCE</scope>
    <source>
        <strain evidence="2">PB745_01</strain>
        <tissue evidence="2">Gill</tissue>
    </source>
</reference>
<keyword evidence="3" id="KW-1185">Reference proteome</keyword>
<protein>
    <submittedName>
        <fullName evidence="2">Uncharacterized protein</fullName>
    </submittedName>
</protein>
<keyword evidence="1" id="KW-0472">Membrane</keyword>
<sequence>MKSVVQAAWLITVAFGNLIVVIIDVAKIFERQAQEFFLFAGLMFVDMICFAFLAKHYKYIDEEEFPSKQNIPQQHSSDKETLRS</sequence>
<comment type="caution">
    <text evidence="2">The sequence shown here is derived from an EMBL/GenBank/DDBJ whole genome shotgun (WGS) entry which is preliminary data.</text>
</comment>
<evidence type="ECO:0000313" key="2">
    <source>
        <dbReference type="EMBL" id="KAK3887142.1"/>
    </source>
</evidence>
<keyword evidence="1" id="KW-1133">Transmembrane helix</keyword>
<name>A0AAE1G6M4_PETCI</name>
<dbReference type="EMBL" id="JAWQEG010000647">
    <property type="protein sequence ID" value="KAK3887142.1"/>
    <property type="molecule type" value="Genomic_DNA"/>
</dbReference>
<keyword evidence="1" id="KW-0812">Transmembrane</keyword>
<feature type="transmembrane region" description="Helical" evidence="1">
    <location>
        <begin position="6"/>
        <end position="29"/>
    </location>
</feature>
<dbReference type="InterPro" id="IPR036259">
    <property type="entry name" value="MFS_trans_sf"/>
</dbReference>
<dbReference type="AlphaFoldDB" id="A0AAE1G6M4"/>
<dbReference type="Gene3D" id="1.20.1250.20">
    <property type="entry name" value="MFS general substrate transporter like domains"/>
    <property type="match status" value="1"/>
</dbReference>
<evidence type="ECO:0000313" key="3">
    <source>
        <dbReference type="Proteomes" id="UP001286313"/>
    </source>
</evidence>
<accession>A0AAE1G6M4</accession>
<evidence type="ECO:0000256" key="1">
    <source>
        <dbReference type="SAM" id="Phobius"/>
    </source>
</evidence>
<proteinExistence type="predicted"/>